<dbReference type="InterPro" id="IPR026894">
    <property type="entry name" value="DnaJ_X"/>
</dbReference>
<dbReference type="InterPro" id="IPR052423">
    <property type="entry name" value="EMIR"/>
</dbReference>
<dbReference type="SMART" id="SM00271">
    <property type="entry name" value="DnaJ"/>
    <property type="match status" value="1"/>
</dbReference>
<dbReference type="PANTHER" id="PTHR44094">
    <property type="entry name" value="DNAJ HEAT SHOCK N-TERMINAL DOMAIN-CONTAINING PROTEIN"/>
    <property type="match status" value="1"/>
</dbReference>
<feature type="domain" description="J" evidence="1">
    <location>
        <begin position="8"/>
        <end position="74"/>
    </location>
</feature>
<evidence type="ECO:0000313" key="2">
    <source>
        <dbReference type="EMBL" id="KAL3614045.1"/>
    </source>
</evidence>
<sequence length="320" mass="36795">MAAVVDKEYYEILGVEVDASHAEINKAYHRKAIEVHPDKNHGDPDSAAQDFCLIGEAYHALSDPEKRETYDKYGKEEATKDYVVDPRVLFGMMFENETFDSYVGQLSLLSSPPSEFDPSIPPEVQKPKLEKILKELQHKREEKLVKILKNRLELYVKGQKDDFVDMAKSESHRLSQVAFGNGMLHTIGYIYSRQASREIGRGKLYMKIPVLAERVRDKKHSRRTQARAAKAAIDCIQLREEWKSCNGEKTKDENTMKVAQQIKDRFFYSFWKMNLPDIEMTLSHVCQAVLNDPSVSEDILHLRARGLKKLSTIFLGAKER</sequence>
<dbReference type="PRINTS" id="PR00625">
    <property type="entry name" value="JDOMAIN"/>
</dbReference>
<name>A0ABD3B9K1_9LAMI</name>
<dbReference type="AlphaFoldDB" id="A0ABD3B9K1"/>
<comment type="caution">
    <text evidence="2">The sequence shown here is derived from an EMBL/GenBank/DDBJ whole genome shotgun (WGS) entry which is preliminary data.</text>
</comment>
<evidence type="ECO:0000259" key="1">
    <source>
        <dbReference type="PROSITE" id="PS50076"/>
    </source>
</evidence>
<dbReference type="PANTHER" id="PTHR44094:SF8">
    <property type="entry name" value="DNAJ HEAT SHOCK N-TERMINAL DOMAIN-CONTAINING PROTEIN-RELATED"/>
    <property type="match status" value="1"/>
</dbReference>
<dbReference type="CDD" id="cd06257">
    <property type="entry name" value="DnaJ"/>
    <property type="match status" value="1"/>
</dbReference>
<protein>
    <recommendedName>
        <fullName evidence="1">J domain-containing protein</fullName>
    </recommendedName>
</protein>
<dbReference type="Gene3D" id="1.10.287.110">
    <property type="entry name" value="DnaJ domain"/>
    <property type="match status" value="1"/>
</dbReference>
<dbReference type="InterPro" id="IPR001623">
    <property type="entry name" value="DnaJ_domain"/>
</dbReference>
<dbReference type="InterPro" id="IPR036869">
    <property type="entry name" value="J_dom_sf"/>
</dbReference>
<gene>
    <name evidence="2" type="ORF">CASFOL_042119</name>
</gene>
<accession>A0ABD3B9K1</accession>
<keyword evidence="3" id="KW-1185">Reference proteome</keyword>
<dbReference type="Pfam" id="PF14308">
    <property type="entry name" value="DnaJ-X"/>
    <property type="match status" value="1"/>
</dbReference>
<organism evidence="2 3">
    <name type="scientific">Castilleja foliolosa</name>
    <dbReference type="NCBI Taxonomy" id="1961234"/>
    <lineage>
        <taxon>Eukaryota</taxon>
        <taxon>Viridiplantae</taxon>
        <taxon>Streptophyta</taxon>
        <taxon>Embryophyta</taxon>
        <taxon>Tracheophyta</taxon>
        <taxon>Spermatophyta</taxon>
        <taxon>Magnoliopsida</taxon>
        <taxon>eudicotyledons</taxon>
        <taxon>Gunneridae</taxon>
        <taxon>Pentapetalae</taxon>
        <taxon>asterids</taxon>
        <taxon>lamiids</taxon>
        <taxon>Lamiales</taxon>
        <taxon>Orobanchaceae</taxon>
        <taxon>Pedicularideae</taxon>
        <taxon>Castillejinae</taxon>
        <taxon>Castilleja</taxon>
    </lineage>
</organism>
<dbReference type="PROSITE" id="PS50076">
    <property type="entry name" value="DNAJ_2"/>
    <property type="match status" value="1"/>
</dbReference>
<dbReference type="EMBL" id="JAVIJP010000107">
    <property type="protein sequence ID" value="KAL3614045.1"/>
    <property type="molecule type" value="Genomic_DNA"/>
</dbReference>
<reference evidence="3" key="1">
    <citation type="journal article" date="2024" name="IScience">
        <title>Strigolactones Initiate the Formation of Haustorium-like Structures in Castilleja.</title>
        <authorList>
            <person name="Buerger M."/>
            <person name="Peterson D."/>
            <person name="Chory J."/>
        </authorList>
    </citation>
    <scope>NUCLEOTIDE SEQUENCE [LARGE SCALE GENOMIC DNA]</scope>
</reference>
<dbReference type="SUPFAM" id="SSF46565">
    <property type="entry name" value="Chaperone J-domain"/>
    <property type="match status" value="1"/>
</dbReference>
<dbReference type="Pfam" id="PF00226">
    <property type="entry name" value="DnaJ"/>
    <property type="match status" value="1"/>
</dbReference>
<dbReference type="Proteomes" id="UP001632038">
    <property type="component" value="Unassembled WGS sequence"/>
</dbReference>
<evidence type="ECO:0000313" key="3">
    <source>
        <dbReference type="Proteomes" id="UP001632038"/>
    </source>
</evidence>
<proteinExistence type="predicted"/>